<dbReference type="PANTHER" id="PTHR42690">
    <property type="entry name" value="THREONINE SYNTHASE FAMILY MEMBER"/>
    <property type="match status" value="1"/>
</dbReference>
<evidence type="ECO:0000313" key="2">
    <source>
        <dbReference type="EMBL" id="PFH35490.1"/>
    </source>
</evidence>
<dbReference type="STRING" id="94643.A0A2A9MJB4"/>
<gene>
    <name evidence="2" type="ORF">BESB_063770</name>
</gene>
<sequence length="536" mass="59673">MKFISTRGSQRRYSFEEAALAGLAEDGGLLMSEYIPAVGVNLQNRWRALPFPTLCAEFLSLFIEPAGELLAFLLQRRTQQTPTGLVVLGATSGDTGSAAIAALKRKSPLLHVVILFPKDRTSEVQRLQMVTTLDSHVHCLEVNGTFDDCQRMVKGVLADKSLQHKLYGATKESGFEYNEGESSLRRKEGVSQATRKEEEASVKPSVQRRWKLCVVNSINCIRILLQAAYWWFSVLRLEQKLTAAPDDGRTVQATGFPPKWRCNIVVPTGNFGNIFSAFLAKQMGAPIGKLLLATNSNDSLACAHECGVYDQRKGVRVTSSPAMDISAASNFERLLFSHCSTPENQDLSGTGPSDYFCKVGPHAETVRAVMERLDIQGYVNLSEGFLEYYRRNFITESVDDAEMKDGIARMNRVYGEVIDPHTAIGYAAYIKHKSRQRSLQEDVPGSSERERDQKASYLGRSNPWLLASTAHFGKFPETVLQIVGPEKYARIPVQLRKLKHMPQRSVTIDPSTESLRRFITKHFLGCAITPDEEAAV</sequence>
<dbReference type="Pfam" id="PF14821">
    <property type="entry name" value="Thr_synth_N"/>
    <property type="match status" value="1"/>
</dbReference>
<organism evidence="2 3">
    <name type="scientific">Besnoitia besnoiti</name>
    <name type="common">Apicomplexan protozoan</name>
    <dbReference type="NCBI Taxonomy" id="94643"/>
    <lineage>
        <taxon>Eukaryota</taxon>
        <taxon>Sar</taxon>
        <taxon>Alveolata</taxon>
        <taxon>Apicomplexa</taxon>
        <taxon>Conoidasida</taxon>
        <taxon>Coccidia</taxon>
        <taxon>Eucoccidiorida</taxon>
        <taxon>Eimeriorina</taxon>
        <taxon>Sarcocystidae</taxon>
        <taxon>Besnoitia</taxon>
    </lineage>
</organism>
<protein>
    <submittedName>
        <fullName evidence="2">Threonine synthase</fullName>
    </submittedName>
</protein>
<dbReference type="KEGG" id="bbes:BESB_063770"/>
<dbReference type="SUPFAM" id="SSF53686">
    <property type="entry name" value="Tryptophan synthase beta subunit-like PLP-dependent enzymes"/>
    <property type="match status" value="2"/>
</dbReference>
<dbReference type="OrthoDB" id="329908at2759"/>
<dbReference type="PANTHER" id="PTHR42690:SF1">
    <property type="entry name" value="THREONINE SYNTHASE-LIKE 2"/>
    <property type="match status" value="1"/>
</dbReference>
<feature type="domain" description="Threonine synthase N-terminal" evidence="1">
    <location>
        <begin position="2"/>
        <end position="64"/>
    </location>
</feature>
<dbReference type="InterPro" id="IPR051166">
    <property type="entry name" value="Threonine_Synthase"/>
</dbReference>
<name>A0A2A9MJB4_BESBE</name>
<reference evidence="2 3" key="1">
    <citation type="submission" date="2017-09" db="EMBL/GenBank/DDBJ databases">
        <title>Genome sequencing of Besnoitia besnoiti strain Bb-Ger1.</title>
        <authorList>
            <person name="Schares G."/>
            <person name="Venepally P."/>
            <person name="Lorenzi H.A."/>
        </authorList>
    </citation>
    <scope>NUCLEOTIDE SEQUENCE [LARGE SCALE GENOMIC DNA]</scope>
    <source>
        <strain evidence="2 3">Bb-Ger1</strain>
    </source>
</reference>
<comment type="caution">
    <text evidence="2">The sequence shown here is derived from an EMBL/GenBank/DDBJ whole genome shotgun (WGS) entry which is preliminary data.</text>
</comment>
<evidence type="ECO:0000259" key="1">
    <source>
        <dbReference type="Pfam" id="PF14821"/>
    </source>
</evidence>
<proteinExistence type="predicted"/>
<dbReference type="EMBL" id="NWUJ01000005">
    <property type="protein sequence ID" value="PFH35490.1"/>
    <property type="molecule type" value="Genomic_DNA"/>
</dbReference>
<dbReference type="AlphaFoldDB" id="A0A2A9MJB4"/>
<dbReference type="RefSeq" id="XP_029219499.1">
    <property type="nucleotide sequence ID" value="XM_029364791.1"/>
</dbReference>
<dbReference type="InterPro" id="IPR029144">
    <property type="entry name" value="Thr_synth_N"/>
</dbReference>
<accession>A0A2A9MJB4</accession>
<dbReference type="Proteomes" id="UP000224006">
    <property type="component" value="Chromosome V"/>
</dbReference>
<dbReference type="GO" id="GO:0046360">
    <property type="term" value="P:2-oxobutyrate biosynthetic process"/>
    <property type="evidence" value="ECO:0007669"/>
    <property type="project" value="TreeGrafter"/>
</dbReference>
<dbReference type="Gene3D" id="3.40.50.1100">
    <property type="match status" value="2"/>
</dbReference>
<dbReference type="GO" id="GO:0030170">
    <property type="term" value="F:pyridoxal phosphate binding"/>
    <property type="evidence" value="ECO:0007669"/>
    <property type="project" value="TreeGrafter"/>
</dbReference>
<dbReference type="VEuPathDB" id="ToxoDB:BESB_063770"/>
<dbReference type="InterPro" id="IPR036052">
    <property type="entry name" value="TrpB-like_PALP_sf"/>
</dbReference>
<evidence type="ECO:0000313" key="3">
    <source>
        <dbReference type="Proteomes" id="UP000224006"/>
    </source>
</evidence>
<dbReference type="GO" id="GO:0009071">
    <property type="term" value="P:serine family amino acid catabolic process"/>
    <property type="evidence" value="ECO:0007669"/>
    <property type="project" value="TreeGrafter"/>
</dbReference>
<dbReference type="GeneID" id="40311305"/>
<keyword evidence="3" id="KW-1185">Reference proteome</keyword>
<dbReference type="Pfam" id="PF24857">
    <property type="entry name" value="THR4_C"/>
    <property type="match status" value="1"/>
</dbReference>